<comment type="caution">
    <text evidence="1">The sequence shown here is derived from an EMBL/GenBank/DDBJ whole genome shotgun (WGS) entry which is preliminary data.</text>
</comment>
<name>M6FIM4_9LEPT</name>
<sequence>MQKLNLIYSLIGFCFCLVNCLHTVKPNYKVEKFESTTRPQAEIGYVSLGNRSIKESLKKDFSRFIEITEYSEKEKDKIRIAIQEYYYSDEDKNTLGKIGLFNFCIIIPCWKTYDSGVRINYDVNGETQKEEIFTENKKLWVWLPFVLYNIFTFSSENEEYDKTEYLNLLNNISPNIAKSTLEIENKIKPKVAEHLLEKRKELSEWEKVNKNSVRDIVHFLQKVRDKEIEKKAEEFLNNLLDKKVQTHLASSFPFIKPYLNNMVLYPNGDPAGETQFFQIFTRLVLEKDFETGFKQDVKVIHKNGKIIWEITYDGETNLLYFVPYKNNITLEKISRKSDLIELTLDTNFEQRGVGNKGEGLFRAARLYGRFIQYPLWKDLDMDFLDSFK</sequence>
<evidence type="ECO:0000313" key="1">
    <source>
        <dbReference type="EMBL" id="EMM72628.1"/>
    </source>
</evidence>
<evidence type="ECO:0000313" key="2">
    <source>
        <dbReference type="Proteomes" id="UP000012101"/>
    </source>
</evidence>
<dbReference type="Proteomes" id="UP000012101">
    <property type="component" value="Unassembled WGS sequence"/>
</dbReference>
<reference evidence="1 2" key="1">
    <citation type="submission" date="2013-01" db="EMBL/GenBank/DDBJ databases">
        <authorList>
            <person name="Harkins D.M."/>
            <person name="Durkin A.S."/>
            <person name="Brinkac L.M."/>
            <person name="Haft D.H."/>
            <person name="Selengut J.D."/>
            <person name="Sanka R."/>
            <person name="DePew J."/>
            <person name="Purushe J."/>
            <person name="Hospenthal D.R."/>
            <person name="Murray C.K."/>
            <person name="Pimentel G."/>
            <person name="Wasfy M."/>
            <person name="Vinetz J.M."/>
            <person name="Sutton G.G."/>
            <person name="Nierman W.C."/>
            <person name="Fouts D.E."/>
        </authorList>
    </citation>
    <scope>NUCLEOTIDE SEQUENCE [LARGE SCALE GENOMIC DNA]</scope>
    <source>
        <strain evidence="1 2">2006001855</strain>
    </source>
</reference>
<accession>M6FIM4</accession>
<protein>
    <submittedName>
        <fullName evidence="1">Uncharacterized protein</fullName>
    </submittedName>
</protein>
<organism evidence="1 2">
    <name type="scientific">Leptospira weilii str. 2006001855</name>
    <dbReference type="NCBI Taxonomy" id="996804"/>
    <lineage>
        <taxon>Bacteria</taxon>
        <taxon>Pseudomonadati</taxon>
        <taxon>Spirochaetota</taxon>
        <taxon>Spirochaetia</taxon>
        <taxon>Leptospirales</taxon>
        <taxon>Leptospiraceae</taxon>
        <taxon>Leptospira</taxon>
    </lineage>
</organism>
<dbReference type="AlphaFoldDB" id="M6FIM4"/>
<proteinExistence type="predicted"/>
<dbReference type="EMBL" id="AFJM02000037">
    <property type="protein sequence ID" value="EMM72628.1"/>
    <property type="molecule type" value="Genomic_DNA"/>
</dbReference>
<gene>
    <name evidence="1" type="ORF">LEP1GSC038_2069</name>
</gene>